<keyword evidence="3" id="KW-1185">Reference proteome</keyword>
<name>A0A561SQA5_9PSEU</name>
<sequence>MVNTFVSKSVRTSVRWAALTVVAAALPLMSACSGSSSAGSASAVAPATAQPTPSAGGQSSPAGLRTAAEITGACPFVETSEVDEAFSISGATGTEAAPQKLANGGQAFVCSYAVGGEDAAALVASVYEGNKVTPDQMIKAILDKKAGAERVGGIGEGAVYYTEDEVATFSAVKVVGGTPVMVAVSGPATADKDRVGVLVKQAVDKL</sequence>
<evidence type="ECO:0000313" key="3">
    <source>
        <dbReference type="Proteomes" id="UP000321261"/>
    </source>
</evidence>
<evidence type="ECO:0000256" key="1">
    <source>
        <dbReference type="SAM" id="SignalP"/>
    </source>
</evidence>
<dbReference type="AlphaFoldDB" id="A0A561SQA5"/>
<evidence type="ECO:0008006" key="4">
    <source>
        <dbReference type="Google" id="ProtNLM"/>
    </source>
</evidence>
<comment type="caution">
    <text evidence="2">The sequence shown here is derived from an EMBL/GenBank/DDBJ whole genome shotgun (WGS) entry which is preliminary data.</text>
</comment>
<keyword evidence="1" id="KW-0732">Signal</keyword>
<protein>
    <recommendedName>
        <fullName evidence="4">DUF3558 domain-containing protein</fullName>
    </recommendedName>
</protein>
<reference evidence="2 3" key="1">
    <citation type="submission" date="2019-06" db="EMBL/GenBank/DDBJ databases">
        <title>Sequencing the genomes of 1000 actinobacteria strains.</title>
        <authorList>
            <person name="Klenk H.-P."/>
        </authorList>
    </citation>
    <scope>NUCLEOTIDE SEQUENCE [LARGE SCALE GENOMIC DNA]</scope>
    <source>
        <strain evidence="2 3">DSM 45671</strain>
    </source>
</reference>
<organism evidence="2 3">
    <name type="scientific">Pseudonocardia hierapolitana</name>
    <dbReference type="NCBI Taxonomy" id="1128676"/>
    <lineage>
        <taxon>Bacteria</taxon>
        <taxon>Bacillati</taxon>
        <taxon>Actinomycetota</taxon>
        <taxon>Actinomycetes</taxon>
        <taxon>Pseudonocardiales</taxon>
        <taxon>Pseudonocardiaceae</taxon>
        <taxon>Pseudonocardia</taxon>
    </lineage>
</organism>
<accession>A0A561SQA5</accession>
<gene>
    <name evidence="2" type="ORF">FHX44_112948</name>
</gene>
<feature type="signal peptide" evidence="1">
    <location>
        <begin position="1"/>
        <end position="38"/>
    </location>
</feature>
<proteinExistence type="predicted"/>
<dbReference type="EMBL" id="VIWU01000001">
    <property type="protein sequence ID" value="TWF77047.1"/>
    <property type="molecule type" value="Genomic_DNA"/>
</dbReference>
<feature type="chain" id="PRO_5038906341" description="DUF3558 domain-containing protein" evidence="1">
    <location>
        <begin position="39"/>
        <end position="206"/>
    </location>
</feature>
<dbReference type="Proteomes" id="UP000321261">
    <property type="component" value="Unassembled WGS sequence"/>
</dbReference>
<evidence type="ECO:0000313" key="2">
    <source>
        <dbReference type="EMBL" id="TWF77047.1"/>
    </source>
</evidence>